<sequence>MNILHVLDVDGKGVIEKEVLKKSLKIFDPEVFTELGVEQLIHAATRGKEGADGACVRILDLALYMGSPVFLPIPPGQAESSSEDPPEDPVVEATPDGIILQEQLQLKTAEEFFLAALDSSEFASSCGGMLTARTDVDSTVNDPATAHVALRELQECGPSCKIPKPEMRGITLRQLRRLMHYVEEHCERESWYDPETGAPLTPDKVDLYCLTEWVLKPATRDRRCSFVELIATKASEQRPTWYVSHGAGPVSEFYTCLIEHATRHGFGDDVAYWVDAYANNLWMEPAGDDTWAKALAVSQGTVQIIGSGPVAYLEVGSHSLHDVDTDPFYGVRAFL</sequence>
<dbReference type="GO" id="GO:0005509">
    <property type="term" value="F:calcium ion binding"/>
    <property type="evidence" value="ECO:0007669"/>
    <property type="project" value="InterPro"/>
</dbReference>
<reference evidence="2" key="1">
    <citation type="submission" date="2021-01" db="EMBL/GenBank/DDBJ databases">
        <authorList>
            <person name="Corre E."/>
            <person name="Pelletier E."/>
            <person name="Niang G."/>
            <person name="Scheremetjew M."/>
            <person name="Finn R."/>
            <person name="Kale V."/>
            <person name="Holt S."/>
            <person name="Cochrane G."/>
            <person name="Meng A."/>
            <person name="Brown T."/>
            <person name="Cohen L."/>
        </authorList>
    </citation>
    <scope>NUCLEOTIDE SEQUENCE</scope>
    <source>
        <strain evidence="2">RCC3387</strain>
    </source>
</reference>
<proteinExistence type="predicted"/>
<accession>A0A7S2QJ19</accession>
<protein>
    <recommendedName>
        <fullName evidence="1">EF-hand domain-containing protein</fullName>
    </recommendedName>
</protein>
<feature type="domain" description="EF-hand" evidence="1">
    <location>
        <begin position="1"/>
        <end position="30"/>
    </location>
</feature>
<evidence type="ECO:0000313" key="2">
    <source>
        <dbReference type="EMBL" id="CAD9643943.1"/>
    </source>
</evidence>
<dbReference type="PROSITE" id="PS50222">
    <property type="entry name" value="EF_HAND_2"/>
    <property type="match status" value="1"/>
</dbReference>
<dbReference type="AlphaFoldDB" id="A0A7S2QJ19"/>
<evidence type="ECO:0000259" key="1">
    <source>
        <dbReference type="PROSITE" id="PS50222"/>
    </source>
</evidence>
<organism evidence="2">
    <name type="scientific">Zooxanthella nutricula</name>
    <dbReference type="NCBI Taxonomy" id="1333877"/>
    <lineage>
        <taxon>Eukaryota</taxon>
        <taxon>Sar</taxon>
        <taxon>Alveolata</taxon>
        <taxon>Dinophyceae</taxon>
        <taxon>Peridiniales</taxon>
        <taxon>Peridiniales incertae sedis</taxon>
        <taxon>Zooxanthella</taxon>
    </lineage>
</organism>
<name>A0A7S2QJ19_9DINO</name>
<dbReference type="EMBL" id="HBGW01097343">
    <property type="protein sequence ID" value="CAD9643943.1"/>
    <property type="molecule type" value="Transcribed_RNA"/>
</dbReference>
<dbReference type="InterPro" id="IPR002048">
    <property type="entry name" value="EF_hand_dom"/>
</dbReference>
<gene>
    <name evidence="2" type="ORF">BRAN1462_LOCUS61765</name>
</gene>